<dbReference type="PANTHER" id="PTHR45632">
    <property type="entry name" value="LD33804P"/>
    <property type="match status" value="1"/>
</dbReference>
<dbReference type="SUPFAM" id="SSF117281">
    <property type="entry name" value="Kelch motif"/>
    <property type="match status" value="2"/>
</dbReference>
<evidence type="ECO:0000256" key="4">
    <source>
        <dbReference type="ARBA" id="ARBA00043912"/>
    </source>
</evidence>
<dbReference type="FunFam" id="1.25.40.420:FF:000001">
    <property type="entry name" value="Kelch-like family member 12"/>
    <property type="match status" value="1"/>
</dbReference>
<dbReference type="Pfam" id="PF00651">
    <property type="entry name" value="BTB"/>
    <property type="match status" value="1"/>
</dbReference>
<reference evidence="7" key="1">
    <citation type="submission" date="2025-08" db="UniProtKB">
        <authorList>
            <consortium name="RefSeq"/>
        </authorList>
    </citation>
    <scope>IDENTIFICATION</scope>
    <source>
        <tissue evidence="7">Whole body pupa</tissue>
    </source>
</reference>
<name>A0A9C6DXL7_9MUSC</name>
<dbReference type="Gene3D" id="1.25.40.420">
    <property type="match status" value="1"/>
</dbReference>
<dbReference type="PANTHER" id="PTHR45632:SF26">
    <property type="entry name" value="BTB DOMAIN-CONTAINING PROTEIN"/>
    <property type="match status" value="1"/>
</dbReference>
<keyword evidence="2" id="KW-0880">Kelch repeat</keyword>
<dbReference type="RefSeq" id="XP_037892444.1">
    <property type="nucleotide sequence ID" value="XM_038036516.1"/>
</dbReference>
<dbReference type="InterPro" id="IPR006652">
    <property type="entry name" value="Kelch_1"/>
</dbReference>
<protein>
    <recommendedName>
        <fullName evidence="1">Kelch-like protein diablo</fullName>
    </recommendedName>
</protein>
<dbReference type="InterPro" id="IPR011333">
    <property type="entry name" value="SKP1/BTB/POZ_sf"/>
</dbReference>
<dbReference type="InterPro" id="IPR000210">
    <property type="entry name" value="BTB/POZ_dom"/>
</dbReference>
<sequence>MFTSPFKPTSVSVTKELIAENNYKNPDYGSTLLETLNRMRLNQEHCDFSLQVDDETIFVHKWLLAAASPYFGAMLRNDMKEKAQGTAELIDVDASSVKAVMDYIYSGSIKVTESNALLLLSAADLLQIDWVKVQCCQLLKRVLKPEHCFSLQRYADMHSCDDLYDHCHKYILENFQQLTNTEEWLLLSFEEIEKLMKDDKLRVIVEENAYKAVIKWIKHDQRARQVHLSALICHIRLPFVSTEFLTNHILAEPLLRNDLQCSHFLIDALSYQLLPESRRKCLSSATQDEKMIKSRNEIKHYVLFVGGQCVRSWEVFSRCEIYNKASNQVLSTSKMKTPRCEIGAVALNGRVFTAGGWLGSNHYSKTAECYDASKGKWTDIASMSDIHLSYGICAYNDLVYVIGGRNTSTVECYNPSTDQWHNCAKLPFTYKCGNQAAVLENCIFNCGSFEDSTQHTRSLTRYDPREGRWYDVKTTTTAKRSPGEHFVLLPYKHFLISVKNHSQRFDVRCNKWEDMPCMNFSRGGQSAVIIDEDIYVFGGRIPSDPDTRVHITSVERFNLNTNKWTIVDSVDIKHCIGGAAVINECLDFSEASK</sequence>
<dbReference type="Gene3D" id="2.120.10.80">
    <property type="entry name" value="Kelch-type beta propeller"/>
    <property type="match status" value="2"/>
</dbReference>
<dbReference type="Pfam" id="PF01344">
    <property type="entry name" value="Kelch_1"/>
    <property type="match status" value="3"/>
</dbReference>
<feature type="domain" description="BTB" evidence="5">
    <location>
        <begin position="46"/>
        <end position="113"/>
    </location>
</feature>
<dbReference type="SMART" id="SM00612">
    <property type="entry name" value="Kelch"/>
    <property type="match status" value="4"/>
</dbReference>
<proteinExistence type="predicted"/>
<dbReference type="Gene3D" id="3.30.710.10">
    <property type="entry name" value="Potassium Channel Kv1.1, Chain A"/>
    <property type="match status" value="1"/>
</dbReference>
<dbReference type="InterPro" id="IPR011705">
    <property type="entry name" value="BACK"/>
</dbReference>
<evidence type="ECO:0000259" key="5">
    <source>
        <dbReference type="PROSITE" id="PS50097"/>
    </source>
</evidence>
<dbReference type="SMART" id="SM00875">
    <property type="entry name" value="BACK"/>
    <property type="match status" value="1"/>
</dbReference>
<keyword evidence="6" id="KW-1185">Reference proteome</keyword>
<dbReference type="SMART" id="SM00225">
    <property type="entry name" value="BTB"/>
    <property type="match status" value="1"/>
</dbReference>
<dbReference type="GO" id="GO:0003779">
    <property type="term" value="F:actin binding"/>
    <property type="evidence" value="ECO:0007669"/>
    <property type="project" value="UniProtKB-KW"/>
</dbReference>
<evidence type="ECO:0000256" key="1">
    <source>
        <dbReference type="ARBA" id="ARBA00013699"/>
    </source>
</evidence>
<evidence type="ECO:0000313" key="6">
    <source>
        <dbReference type="Proteomes" id="UP000092443"/>
    </source>
</evidence>
<dbReference type="Pfam" id="PF07707">
    <property type="entry name" value="BACK"/>
    <property type="match status" value="1"/>
</dbReference>
<comment type="function">
    <text evidence="4">Probable substrate-specific adapter of an E3 ubiquitin-protein ligase complex which mediates the ubiquitination and subsequent proteasomal degradation of target proteins. May have a role in synapse differentiation and growth.</text>
</comment>
<accession>A0A9C6DXL7</accession>
<keyword evidence="3" id="KW-0677">Repeat</keyword>
<evidence type="ECO:0000256" key="3">
    <source>
        <dbReference type="ARBA" id="ARBA00022737"/>
    </source>
</evidence>
<dbReference type="AlphaFoldDB" id="A0A9C6DXL7"/>
<evidence type="ECO:0000313" key="7">
    <source>
        <dbReference type="RefSeq" id="XP_037892444.1"/>
    </source>
</evidence>
<dbReference type="InterPro" id="IPR015915">
    <property type="entry name" value="Kelch-typ_b-propeller"/>
</dbReference>
<evidence type="ECO:0000256" key="2">
    <source>
        <dbReference type="ARBA" id="ARBA00022441"/>
    </source>
</evidence>
<dbReference type="PROSITE" id="PS50097">
    <property type="entry name" value="BTB"/>
    <property type="match status" value="1"/>
</dbReference>
<organism evidence="6 7">
    <name type="scientific">Glossina fuscipes</name>
    <dbReference type="NCBI Taxonomy" id="7396"/>
    <lineage>
        <taxon>Eukaryota</taxon>
        <taxon>Metazoa</taxon>
        <taxon>Ecdysozoa</taxon>
        <taxon>Arthropoda</taxon>
        <taxon>Hexapoda</taxon>
        <taxon>Insecta</taxon>
        <taxon>Pterygota</taxon>
        <taxon>Neoptera</taxon>
        <taxon>Endopterygota</taxon>
        <taxon>Diptera</taxon>
        <taxon>Brachycera</taxon>
        <taxon>Muscomorpha</taxon>
        <taxon>Hippoboscoidea</taxon>
        <taxon>Glossinidae</taxon>
        <taxon>Glossina</taxon>
    </lineage>
</organism>
<dbReference type="SUPFAM" id="SSF54695">
    <property type="entry name" value="POZ domain"/>
    <property type="match status" value="1"/>
</dbReference>
<dbReference type="KEGG" id="gfs:119639234"/>
<dbReference type="PIRSF" id="PIRSF037037">
    <property type="entry name" value="Kelch-like_protein_gigaxonin"/>
    <property type="match status" value="1"/>
</dbReference>
<dbReference type="InterPro" id="IPR017096">
    <property type="entry name" value="BTB-kelch_protein"/>
</dbReference>
<gene>
    <name evidence="7" type="primary">LOC119639234</name>
</gene>
<dbReference type="GeneID" id="119639234"/>
<dbReference type="Proteomes" id="UP000092443">
    <property type="component" value="Unplaced"/>
</dbReference>